<dbReference type="SUPFAM" id="SSF48726">
    <property type="entry name" value="Immunoglobulin"/>
    <property type="match status" value="1"/>
</dbReference>
<keyword evidence="3" id="KW-1185">Reference proteome</keyword>
<evidence type="ECO:0000313" key="2">
    <source>
        <dbReference type="EMBL" id="NXA44017.1"/>
    </source>
</evidence>
<feature type="non-terminal residue" evidence="2">
    <location>
        <position position="145"/>
    </location>
</feature>
<feature type="non-terminal residue" evidence="2">
    <location>
        <position position="1"/>
    </location>
</feature>
<proteinExistence type="predicted"/>
<dbReference type="AlphaFoldDB" id="A0A7K7VS09"/>
<reference evidence="2 3" key="1">
    <citation type="submission" date="2019-09" db="EMBL/GenBank/DDBJ databases">
        <title>Bird 10,000 Genomes (B10K) Project - Family phase.</title>
        <authorList>
            <person name="Zhang G."/>
        </authorList>
    </citation>
    <scope>NUCLEOTIDE SEQUENCE [LARGE SCALE GENOMIC DNA]</scope>
    <source>
        <strain evidence="2">B10K-LSUMZ-16893</strain>
    </source>
</reference>
<gene>
    <name evidence="2" type="primary">Trdc</name>
    <name evidence="2" type="ORF">EUDELE_R12745</name>
</gene>
<dbReference type="InterPro" id="IPR013783">
    <property type="entry name" value="Ig-like_fold"/>
</dbReference>
<feature type="domain" description="Immunoglobulin C1-set" evidence="1">
    <location>
        <begin position="12"/>
        <end position="80"/>
    </location>
</feature>
<protein>
    <submittedName>
        <fullName evidence="2">TRDC protein</fullName>
    </submittedName>
</protein>
<organism evidence="2 3">
    <name type="scientific">Eudromia elegans</name>
    <name type="common">Elegant crested-tinamou</name>
    <dbReference type="NCBI Taxonomy" id="8805"/>
    <lineage>
        <taxon>Eukaryota</taxon>
        <taxon>Metazoa</taxon>
        <taxon>Chordata</taxon>
        <taxon>Craniata</taxon>
        <taxon>Vertebrata</taxon>
        <taxon>Euteleostomi</taxon>
        <taxon>Archelosauria</taxon>
        <taxon>Archosauria</taxon>
        <taxon>Dinosauria</taxon>
        <taxon>Saurischia</taxon>
        <taxon>Theropoda</taxon>
        <taxon>Coelurosauria</taxon>
        <taxon>Aves</taxon>
        <taxon>Palaeognathae</taxon>
        <taxon>Tinamiformes</taxon>
        <taxon>Tinamidae</taxon>
        <taxon>Eudromia</taxon>
    </lineage>
</organism>
<sequence>IKSKKVKEESENVNTVCLARNFYPKTLSLQVSANASNEVVYEQNEPTVTSEGTYSTIKVVEVQPETEVTCTATFNGSTYTKHTLPEKKAEDPVTVTVCNMTDISAKADTKAERVNMLSMAVLGLRVLLAKSIAFNTLMSIKLFLF</sequence>
<dbReference type="OrthoDB" id="9945861at2759"/>
<comment type="caution">
    <text evidence="2">The sequence shown here is derived from an EMBL/GenBank/DDBJ whole genome shotgun (WGS) entry which is preliminary data.</text>
</comment>
<dbReference type="SMART" id="SM00407">
    <property type="entry name" value="IGc1"/>
    <property type="match status" value="1"/>
</dbReference>
<evidence type="ECO:0000259" key="1">
    <source>
        <dbReference type="SMART" id="SM00407"/>
    </source>
</evidence>
<dbReference type="Pfam" id="PF07654">
    <property type="entry name" value="C1-set"/>
    <property type="match status" value="1"/>
</dbReference>
<name>A0A7K7VS09_EUDEL</name>
<accession>A0A7K7VS09</accession>
<dbReference type="EMBL" id="VZSX01000395">
    <property type="protein sequence ID" value="NXA44017.1"/>
    <property type="molecule type" value="Genomic_DNA"/>
</dbReference>
<dbReference type="InterPro" id="IPR036179">
    <property type="entry name" value="Ig-like_dom_sf"/>
</dbReference>
<dbReference type="Proteomes" id="UP000533954">
    <property type="component" value="Unassembled WGS sequence"/>
</dbReference>
<evidence type="ECO:0000313" key="3">
    <source>
        <dbReference type="Proteomes" id="UP000533954"/>
    </source>
</evidence>
<dbReference type="Gene3D" id="2.60.40.10">
    <property type="entry name" value="Immunoglobulins"/>
    <property type="match status" value="1"/>
</dbReference>
<dbReference type="InterPro" id="IPR003597">
    <property type="entry name" value="Ig_C1-set"/>
</dbReference>